<sequence>MKLFALQVLVEKLNLVMSTSEDTNTVPRLSAEKFRLLPWLTETLVEYEDLRDVEDTRGELQLYAKRIHEHEHQLQVSPVEALAKYDAYMSNRSIKGVRLEEMEEIAFTRFMEYRVIDVAIYKDGRGGIRESSVRTEELLPVMPKLPVEKLNNWPSVFWENHKSLNNIKENLGQSASQHPLSSAQSSGLSQRHIRSLYNAVCIRNSQKKGIKTLLNLEMAACHLAYLLQGNLDLPSDHQELELHLRGDDTDAEEIALWDQHRLKMHSLHGPLYVALAISPLCLLLGRSLKQPPGKQPLFKSWKALGSFPRPTPIVHAEREIWRTIWEIAAGADPISRLQVGLETIRRESGLQTFDTVNGWFRVNIEQSGPHSLATHMLSTPQTQFSQVRPLLENEDHQTPVHNMVELASSAAIMPVLGTGIHTTNESRSDLSALDAAQQPPAPATEATQPPPVLTTEATQQPPVPTTGVMQELPVPPTEATQQSPVPPTEAPHLPPISVTEGSLGMPSPLGIDEDAESPVRSPLTSEDESPDNEMSPAAYPIIPVDIRKARQEEMEKRREEMRRQQLEKQQAAEAALKKKIAQERARKKKRQKEEEQKKRRDFGRGYPDGFPGSPGNSGKTKHPPVSGQDSDDVVFLSKKLCKEVQIIDLTQEDSDDGLETNTQLRLSGAKKKCVGEGELKYLIPGTEEYFTFTPAFHFPDELKWVYKIDEAVRSHYVDEKPRFASDPEKSRIKCIPFEEYRKLSPNDVQGILRGKHIVITGESHEELIFDHSCLRLLGSLEKQITIHDLSLSRNTKNPDARHRRGTPLDLLKSLQVPNQKALNALDFPLAQDPFPPQKYSSDRAAWDEVLGMGFCKRGENFPMTSVRWGLAATEGTYHTVHIDCDGFGTLIKPETGVKLWIIATLKDGKSFDEFARIDLFTKGFDLDGINTDRWHYELIVLMPGMELIMRPGTPHLVITPKNTICRGGHFYASSTIQDTVYGIFHTFVGSRFITNTEHTAASRLLLTRLLALYHHHLTVPAPDDLSRDMAHVPNVQTFDGLLDLLCVCNFFELAGVLSPWQYDKSLHSIKERQRDIKNRLRSRQLVHWFFSHYELISPSGIVMSTDNAMHCVSFTFLAQQARALVQYKAEAWALEIHGEQEQCTPERVQKAIDSCLRGNPAYTIFADMNQEATRTFAWTGSQYSIRKVTRTVNLKRPMDGYTIDDAMFFTARAAADQVETSFADNEMDVSADSTGEPDVDNDDLGSDEESPDSLKLKVWAQKRRQEPWSDSEGPRDSEGWAENHQAQESPAGRIITIPDNHWKSGLVAQYHLDALSVFQTVEHHEMQ</sequence>
<feature type="compositionally biased region" description="Basic and acidic residues" evidence="1">
    <location>
        <begin position="1263"/>
        <end position="1278"/>
    </location>
</feature>
<dbReference type="SUPFAM" id="SSF51197">
    <property type="entry name" value="Clavaminate synthase-like"/>
    <property type="match status" value="1"/>
</dbReference>
<organism evidence="2 3">
    <name type="scientific">Hypsizygus marmoreus</name>
    <name type="common">White beech mushroom</name>
    <name type="synonym">Agaricus marmoreus</name>
    <dbReference type="NCBI Taxonomy" id="39966"/>
    <lineage>
        <taxon>Eukaryota</taxon>
        <taxon>Fungi</taxon>
        <taxon>Dikarya</taxon>
        <taxon>Basidiomycota</taxon>
        <taxon>Agaricomycotina</taxon>
        <taxon>Agaricomycetes</taxon>
        <taxon>Agaricomycetidae</taxon>
        <taxon>Agaricales</taxon>
        <taxon>Tricholomatineae</taxon>
        <taxon>Lyophyllaceae</taxon>
        <taxon>Hypsizygus</taxon>
    </lineage>
</organism>
<comment type="caution">
    <text evidence="2">The sequence shown here is derived from an EMBL/GenBank/DDBJ whole genome shotgun (WGS) entry which is preliminary data.</text>
</comment>
<feature type="region of interest" description="Disordered" evidence="1">
    <location>
        <begin position="429"/>
        <end position="630"/>
    </location>
</feature>
<protein>
    <recommendedName>
        <fullName evidence="4">JmjC domain-containing protein</fullName>
    </recommendedName>
</protein>
<dbReference type="OrthoDB" id="3062275at2759"/>
<feature type="compositionally biased region" description="Low complexity" evidence="1">
    <location>
        <begin position="435"/>
        <end position="447"/>
    </location>
</feature>
<evidence type="ECO:0000256" key="1">
    <source>
        <dbReference type="SAM" id="MobiDB-lite"/>
    </source>
</evidence>
<feature type="region of interest" description="Disordered" evidence="1">
    <location>
        <begin position="1221"/>
        <end position="1292"/>
    </location>
</feature>
<dbReference type="Proteomes" id="UP000076154">
    <property type="component" value="Unassembled WGS sequence"/>
</dbReference>
<feature type="compositionally biased region" description="Basic and acidic residues" evidence="1">
    <location>
        <begin position="545"/>
        <end position="566"/>
    </location>
</feature>
<keyword evidence="3" id="KW-1185">Reference proteome</keyword>
<evidence type="ECO:0000313" key="3">
    <source>
        <dbReference type="Proteomes" id="UP000076154"/>
    </source>
</evidence>
<feature type="compositionally biased region" description="Pro residues" evidence="1">
    <location>
        <begin position="484"/>
        <end position="494"/>
    </location>
</feature>
<reference evidence="2" key="1">
    <citation type="submission" date="2018-04" db="EMBL/GenBank/DDBJ databases">
        <title>Whole genome sequencing of Hypsizygus marmoreus.</title>
        <authorList>
            <person name="Choi I.-G."/>
            <person name="Min B."/>
            <person name="Kim J.-G."/>
            <person name="Kim S."/>
            <person name="Oh Y.-L."/>
            <person name="Kong W.-S."/>
            <person name="Park H."/>
            <person name="Jeong J."/>
            <person name="Song E.-S."/>
        </authorList>
    </citation>
    <scope>NUCLEOTIDE SEQUENCE [LARGE SCALE GENOMIC DNA]</scope>
    <source>
        <strain evidence="2">51987-8</strain>
    </source>
</reference>
<gene>
    <name evidence="2" type="ORF">Hypma_001159</name>
</gene>
<dbReference type="STRING" id="39966.A0A369JBC3"/>
<dbReference type="InParanoid" id="A0A369JBC3"/>
<proteinExistence type="predicted"/>
<accession>A0A369JBC3</accession>
<dbReference type="EMBL" id="LUEZ02000110">
    <property type="protein sequence ID" value="RDB17725.1"/>
    <property type="molecule type" value="Genomic_DNA"/>
</dbReference>
<feature type="compositionally biased region" description="Acidic residues" evidence="1">
    <location>
        <begin position="1225"/>
        <end position="1251"/>
    </location>
</feature>
<evidence type="ECO:0000313" key="2">
    <source>
        <dbReference type="EMBL" id="RDB17725.1"/>
    </source>
</evidence>
<evidence type="ECO:0008006" key="4">
    <source>
        <dbReference type="Google" id="ProtNLM"/>
    </source>
</evidence>
<name>A0A369JBC3_HYPMA</name>